<dbReference type="GO" id="GO:0006508">
    <property type="term" value="P:proteolysis"/>
    <property type="evidence" value="ECO:0007669"/>
    <property type="project" value="UniProtKB-KW"/>
</dbReference>
<evidence type="ECO:0000256" key="2">
    <source>
        <dbReference type="ARBA" id="ARBA00022670"/>
    </source>
</evidence>
<evidence type="ECO:0000256" key="6">
    <source>
        <dbReference type="SAM" id="SignalP"/>
    </source>
</evidence>
<feature type="signal peptide" evidence="6">
    <location>
        <begin position="1"/>
        <end position="43"/>
    </location>
</feature>
<feature type="compositionally biased region" description="Acidic residues" evidence="5">
    <location>
        <begin position="234"/>
        <end position="245"/>
    </location>
</feature>
<keyword evidence="6" id="KW-0732">Signal</keyword>
<accession>A0A7K3WAK1</accession>
<dbReference type="EMBL" id="JAAGWK010000009">
    <property type="protein sequence ID" value="NEL53482.1"/>
    <property type="molecule type" value="Genomic_DNA"/>
</dbReference>
<dbReference type="InterPro" id="IPR038765">
    <property type="entry name" value="Papain-like_cys_pep_sf"/>
</dbReference>
<feature type="region of interest" description="Disordered" evidence="5">
    <location>
        <begin position="222"/>
        <end position="263"/>
    </location>
</feature>
<dbReference type="AlphaFoldDB" id="A0A7K3WAK1"/>
<dbReference type="PANTHER" id="PTHR47359:SF3">
    <property type="entry name" value="NLP_P60 DOMAIN-CONTAINING PROTEIN-RELATED"/>
    <property type="match status" value="1"/>
</dbReference>
<gene>
    <name evidence="8" type="ORF">G1H19_05595</name>
</gene>
<comment type="similarity">
    <text evidence="1">Belongs to the peptidase C40 family.</text>
</comment>
<sequence length="384" mass="38871">MGASPSPAVPARRARRARRLTSTLVLTASAALVAGLFPGSATAAPASSAEAAELVAAASRELEVVTEQVNEATVTLEQQDAAAVAAAQAALDAQARVDAVEGQLRQVARSAYTGDSLARFSALMTSDSPDQFIAQVSTLDVIAAHTSDIVDAAALAATAAEQTRADADAAAAAAAQTLQQVTGQRDALQSRITGYQADFLALSAAEQAEVARRVAGQQLEAPDVVVARPAGEGSDGEDDRDDAAEDTGSAGAEAPRDDAASGDTVVAGGDLQAVLDTALAQRGDPYVWGAEGPSSFDCSGLVLYAYAAAGISVPHSSRMQSTMGTAVSRAALQPGDLVFFYSPVSHVGIYVGNGKMVHAPTFGSPVQIGSVDMGGYVGARRLIG</sequence>
<evidence type="ECO:0000259" key="7">
    <source>
        <dbReference type="PROSITE" id="PS51935"/>
    </source>
</evidence>
<evidence type="ECO:0000256" key="1">
    <source>
        <dbReference type="ARBA" id="ARBA00007074"/>
    </source>
</evidence>
<dbReference type="Pfam" id="PF00877">
    <property type="entry name" value="NLPC_P60"/>
    <property type="match status" value="1"/>
</dbReference>
<dbReference type="GO" id="GO:0008234">
    <property type="term" value="F:cysteine-type peptidase activity"/>
    <property type="evidence" value="ECO:0007669"/>
    <property type="project" value="UniProtKB-KW"/>
</dbReference>
<comment type="caution">
    <text evidence="8">The sequence shown here is derived from an EMBL/GenBank/DDBJ whole genome shotgun (WGS) entry which is preliminary data.</text>
</comment>
<feature type="chain" id="PRO_5029644059" evidence="6">
    <location>
        <begin position="44"/>
        <end position="384"/>
    </location>
</feature>
<dbReference type="InterPro" id="IPR000064">
    <property type="entry name" value="NLP_P60_dom"/>
</dbReference>
<evidence type="ECO:0000256" key="4">
    <source>
        <dbReference type="ARBA" id="ARBA00022807"/>
    </source>
</evidence>
<evidence type="ECO:0000313" key="8">
    <source>
        <dbReference type="EMBL" id="NEL53482.1"/>
    </source>
</evidence>
<evidence type="ECO:0000256" key="3">
    <source>
        <dbReference type="ARBA" id="ARBA00022801"/>
    </source>
</evidence>
<dbReference type="PANTHER" id="PTHR47359">
    <property type="entry name" value="PEPTIDOGLYCAN DL-ENDOPEPTIDASE CWLO"/>
    <property type="match status" value="1"/>
</dbReference>
<keyword evidence="2" id="KW-0645">Protease</keyword>
<dbReference type="Proteomes" id="UP000470470">
    <property type="component" value="Unassembled WGS sequence"/>
</dbReference>
<proteinExistence type="inferred from homology"/>
<dbReference type="SUPFAM" id="SSF54001">
    <property type="entry name" value="Cysteine proteinases"/>
    <property type="match status" value="1"/>
</dbReference>
<dbReference type="Gene3D" id="3.90.1720.10">
    <property type="entry name" value="endopeptidase domain like (from Nostoc punctiforme)"/>
    <property type="match status" value="1"/>
</dbReference>
<keyword evidence="9" id="KW-1185">Reference proteome</keyword>
<dbReference type="Gene3D" id="6.10.250.3150">
    <property type="match status" value="1"/>
</dbReference>
<dbReference type="InterPro" id="IPR051794">
    <property type="entry name" value="PG_Endopeptidase_C40"/>
</dbReference>
<feature type="domain" description="NlpC/P60" evidence="7">
    <location>
        <begin position="268"/>
        <end position="384"/>
    </location>
</feature>
<evidence type="ECO:0000313" key="9">
    <source>
        <dbReference type="Proteomes" id="UP000470470"/>
    </source>
</evidence>
<reference evidence="8 9" key="1">
    <citation type="submission" date="2020-02" db="EMBL/GenBank/DDBJ databases">
        <title>The whole genome sequence of CPCC 205119.</title>
        <authorList>
            <person name="Jiang Z."/>
        </authorList>
    </citation>
    <scope>NUCLEOTIDE SEQUENCE [LARGE SCALE GENOMIC DNA]</scope>
    <source>
        <strain evidence="8 9">CPCC 205119</strain>
    </source>
</reference>
<evidence type="ECO:0000256" key="5">
    <source>
        <dbReference type="SAM" id="MobiDB-lite"/>
    </source>
</evidence>
<dbReference type="PROSITE" id="PS51935">
    <property type="entry name" value="NLPC_P60"/>
    <property type="match status" value="1"/>
</dbReference>
<organism evidence="8 9">
    <name type="scientific">Goekera deserti</name>
    <dbReference type="NCBI Taxonomy" id="2497753"/>
    <lineage>
        <taxon>Bacteria</taxon>
        <taxon>Bacillati</taxon>
        <taxon>Actinomycetota</taxon>
        <taxon>Actinomycetes</taxon>
        <taxon>Geodermatophilales</taxon>
        <taxon>Geodermatophilaceae</taxon>
        <taxon>Goekera</taxon>
    </lineage>
</organism>
<keyword evidence="3" id="KW-0378">Hydrolase</keyword>
<protein>
    <submittedName>
        <fullName evidence="8">C40 family peptidase</fullName>
    </submittedName>
</protein>
<name>A0A7K3WAK1_9ACTN</name>
<keyword evidence="4" id="KW-0788">Thiol protease</keyword>